<keyword evidence="1" id="KW-0732">Signal</keyword>
<dbReference type="Pfam" id="PF14060">
    <property type="entry name" value="DUF4252"/>
    <property type="match status" value="1"/>
</dbReference>
<name>A0A9D1KJD1_9BACT</name>
<evidence type="ECO:0000313" key="2">
    <source>
        <dbReference type="EMBL" id="HIT47665.1"/>
    </source>
</evidence>
<reference evidence="2" key="1">
    <citation type="submission" date="2020-10" db="EMBL/GenBank/DDBJ databases">
        <authorList>
            <person name="Gilroy R."/>
        </authorList>
    </citation>
    <scope>NUCLEOTIDE SEQUENCE</scope>
    <source>
        <strain evidence="2">ChiHecec2B26-709</strain>
    </source>
</reference>
<evidence type="ECO:0000256" key="1">
    <source>
        <dbReference type="SAM" id="SignalP"/>
    </source>
</evidence>
<feature type="chain" id="PRO_5039479595" evidence="1">
    <location>
        <begin position="22"/>
        <end position="167"/>
    </location>
</feature>
<organism evidence="2 3">
    <name type="scientific">Candidatus Cryptobacteroides merdipullorum</name>
    <dbReference type="NCBI Taxonomy" id="2840771"/>
    <lineage>
        <taxon>Bacteria</taxon>
        <taxon>Pseudomonadati</taxon>
        <taxon>Bacteroidota</taxon>
        <taxon>Bacteroidia</taxon>
        <taxon>Bacteroidales</taxon>
        <taxon>Candidatus Cryptobacteroides</taxon>
    </lineage>
</organism>
<sequence length="167" mass="18091">MKKTIIIAALALMLAAAGARAQDAAGIYKKYSGNPGVEAVYISPAMFRMIGELPEIPVDLNGDKVNLAPIIASLDGMYILDSSNAGVNSKLSEDIRTFVGKGTFELLMEAVDEEEKVSMYTDPDRRDTDMLNGFLLHVDSPGETTFIYIDGRMSRGDFEALVSSAMK</sequence>
<proteinExistence type="predicted"/>
<accession>A0A9D1KJD1</accession>
<comment type="caution">
    <text evidence="2">The sequence shown here is derived from an EMBL/GenBank/DDBJ whole genome shotgun (WGS) entry which is preliminary data.</text>
</comment>
<dbReference type="InterPro" id="IPR025348">
    <property type="entry name" value="DUF4252"/>
</dbReference>
<dbReference type="Proteomes" id="UP000886881">
    <property type="component" value="Unassembled WGS sequence"/>
</dbReference>
<dbReference type="AlphaFoldDB" id="A0A9D1KJD1"/>
<feature type="signal peptide" evidence="1">
    <location>
        <begin position="1"/>
        <end position="21"/>
    </location>
</feature>
<gene>
    <name evidence="2" type="ORF">IAC35_07410</name>
</gene>
<protein>
    <submittedName>
        <fullName evidence="2">DUF4252 domain-containing protein</fullName>
    </submittedName>
</protein>
<evidence type="ECO:0000313" key="3">
    <source>
        <dbReference type="Proteomes" id="UP000886881"/>
    </source>
</evidence>
<reference evidence="2" key="2">
    <citation type="journal article" date="2021" name="PeerJ">
        <title>Extensive microbial diversity within the chicken gut microbiome revealed by metagenomics and culture.</title>
        <authorList>
            <person name="Gilroy R."/>
            <person name="Ravi A."/>
            <person name="Getino M."/>
            <person name="Pursley I."/>
            <person name="Horton D.L."/>
            <person name="Alikhan N.F."/>
            <person name="Baker D."/>
            <person name="Gharbi K."/>
            <person name="Hall N."/>
            <person name="Watson M."/>
            <person name="Adriaenssens E.M."/>
            <person name="Foster-Nyarko E."/>
            <person name="Jarju S."/>
            <person name="Secka A."/>
            <person name="Antonio M."/>
            <person name="Oren A."/>
            <person name="Chaudhuri R.R."/>
            <person name="La Ragione R."/>
            <person name="Hildebrand F."/>
            <person name="Pallen M.J."/>
        </authorList>
    </citation>
    <scope>NUCLEOTIDE SEQUENCE</scope>
    <source>
        <strain evidence="2">ChiHecec2B26-709</strain>
    </source>
</reference>
<dbReference type="EMBL" id="DVLC01000133">
    <property type="protein sequence ID" value="HIT47665.1"/>
    <property type="molecule type" value="Genomic_DNA"/>
</dbReference>